<dbReference type="PANTHER" id="PTHR33099:SF7">
    <property type="entry name" value="MYND-TYPE DOMAIN-CONTAINING PROTEIN"/>
    <property type="match status" value="1"/>
</dbReference>
<dbReference type="AlphaFoldDB" id="E9HFN0"/>
<dbReference type="KEGG" id="dpx:DAPPUDRAFT_113645"/>
<feature type="transmembrane region" description="Helical" evidence="2">
    <location>
        <begin position="380"/>
        <end position="403"/>
    </location>
</feature>
<keyword evidence="2" id="KW-0472">Membrane</keyword>
<accession>E9HFN0</accession>
<evidence type="ECO:0000313" key="3">
    <source>
        <dbReference type="EMBL" id="EFX69474.1"/>
    </source>
</evidence>
<dbReference type="HOGENOM" id="CLU_681992_0_0_1"/>
<keyword evidence="2" id="KW-1133">Transmembrane helix</keyword>
<proteinExistence type="predicted"/>
<dbReference type="EMBL" id="GL732636">
    <property type="protein sequence ID" value="EFX69474.1"/>
    <property type="molecule type" value="Genomic_DNA"/>
</dbReference>
<dbReference type="Proteomes" id="UP000000305">
    <property type="component" value="Unassembled WGS sequence"/>
</dbReference>
<organism evidence="3 4">
    <name type="scientific">Daphnia pulex</name>
    <name type="common">Water flea</name>
    <dbReference type="NCBI Taxonomy" id="6669"/>
    <lineage>
        <taxon>Eukaryota</taxon>
        <taxon>Metazoa</taxon>
        <taxon>Ecdysozoa</taxon>
        <taxon>Arthropoda</taxon>
        <taxon>Crustacea</taxon>
        <taxon>Branchiopoda</taxon>
        <taxon>Diplostraca</taxon>
        <taxon>Cladocera</taxon>
        <taxon>Anomopoda</taxon>
        <taxon>Daphniidae</taxon>
        <taxon>Daphnia</taxon>
    </lineage>
</organism>
<protein>
    <submittedName>
        <fullName evidence="3">Uncharacterized protein</fullName>
    </submittedName>
</protein>
<dbReference type="PhylomeDB" id="E9HFN0"/>
<keyword evidence="4" id="KW-1185">Reference proteome</keyword>
<name>E9HFN0_DAPPU</name>
<dbReference type="InParanoid" id="E9HFN0"/>
<sequence>MGDGEQKNWPAVSPHHSGETLQDAGRVQREQLSRILDVTDHAKSIDFASGADVFPVDSAHNFQQWQADVQGFPVPVSKQNIGKLQDVFGPGLDSEGNVKFSGSLTGELHIGDFDLSSAVVRHLRLPDAMQVVAKCAKLVLYNDKNCLKSNLSSRGHQGGSLNVTYHKKLKRIETYISSDTGYYLSAFFNSSEHFIEPVSRGHKLLAVYDILWVNAKTFWQKPRDSTVTERDLVDNVFLFVLLHTYGEWTLGFELLQGADRDLANLFRNCDFLDVHLAMASPPSWTPSSDNAKTVQVSSAIDSSDVSRNLSLQLHGKRNVIGLIENQPENAIGKDRSKRDFVEIGLGFSPRGVLMIVGYCALCAIPFLSSVHYVLSGNAVYQTSAFICYSPLFLVLTSVLLIYAR</sequence>
<evidence type="ECO:0000256" key="1">
    <source>
        <dbReference type="SAM" id="MobiDB-lite"/>
    </source>
</evidence>
<reference evidence="3 4" key="1">
    <citation type="journal article" date="2011" name="Science">
        <title>The ecoresponsive genome of Daphnia pulex.</title>
        <authorList>
            <person name="Colbourne J.K."/>
            <person name="Pfrender M.E."/>
            <person name="Gilbert D."/>
            <person name="Thomas W.K."/>
            <person name="Tucker A."/>
            <person name="Oakley T.H."/>
            <person name="Tokishita S."/>
            <person name="Aerts A."/>
            <person name="Arnold G.J."/>
            <person name="Basu M.K."/>
            <person name="Bauer D.J."/>
            <person name="Caceres C.E."/>
            <person name="Carmel L."/>
            <person name="Casola C."/>
            <person name="Choi J.H."/>
            <person name="Detter J.C."/>
            <person name="Dong Q."/>
            <person name="Dusheyko S."/>
            <person name="Eads B.D."/>
            <person name="Frohlich T."/>
            <person name="Geiler-Samerotte K.A."/>
            <person name="Gerlach D."/>
            <person name="Hatcher P."/>
            <person name="Jogdeo S."/>
            <person name="Krijgsveld J."/>
            <person name="Kriventseva E.V."/>
            <person name="Kultz D."/>
            <person name="Laforsch C."/>
            <person name="Lindquist E."/>
            <person name="Lopez J."/>
            <person name="Manak J.R."/>
            <person name="Muller J."/>
            <person name="Pangilinan J."/>
            <person name="Patwardhan R.P."/>
            <person name="Pitluck S."/>
            <person name="Pritham E.J."/>
            <person name="Rechtsteiner A."/>
            <person name="Rho M."/>
            <person name="Rogozin I.B."/>
            <person name="Sakarya O."/>
            <person name="Salamov A."/>
            <person name="Schaack S."/>
            <person name="Shapiro H."/>
            <person name="Shiga Y."/>
            <person name="Skalitzky C."/>
            <person name="Smith Z."/>
            <person name="Souvorov A."/>
            <person name="Sung W."/>
            <person name="Tang Z."/>
            <person name="Tsuchiya D."/>
            <person name="Tu H."/>
            <person name="Vos H."/>
            <person name="Wang M."/>
            <person name="Wolf Y.I."/>
            <person name="Yamagata H."/>
            <person name="Yamada T."/>
            <person name="Ye Y."/>
            <person name="Shaw J.R."/>
            <person name="Andrews J."/>
            <person name="Crease T.J."/>
            <person name="Tang H."/>
            <person name="Lucas S.M."/>
            <person name="Robertson H.M."/>
            <person name="Bork P."/>
            <person name="Koonin E.V."/>
            <person name="Zdobnov E.M."/>
            <person name="Grigoriev I.V."/>
            <person name="Lynch M."/>
            <person name="Boore J.L."/>
        </authorList>
    </citation>
    <scope>NUCLEOTIDE SEQUENCE [LARGE SCALE GENOMIC DNA]</scope>
</reference>
<keyword evidence="2" id="KW-0812">Transmembrane</keyword>
<feature type="transmembrane region" description="Helical" evidence="2">
    <location>
        <begin position="352"/>
        <end position="374"/>
    </location>
</feature>
<dbReference type="PANTHER" id="PTHR33099">
    <property type="entry name" value="FE2OG DIOXYGENASE DOMAIN-CONTAINING PROTEIN"/>
    <property type="match status" value="1"/>
</dbReference>
<evidence type="ECO:0000256" key="2">
    <source>
        <dbReference type="SAM" id="Phobius"/>
    </source>
</evidence>
<gene>
    <name evidence="3" type="ORF">DAPPUDRAFT_113645</name>
</gene>
<evidence type="ECO:0000313" key="4">
    <source>
        <dbReference type="Proteomes" id="UP000000305"/>
    </source>
</evidence>
<feature type="region of interest" description="Disordered" evidence="1">
    <location>
        <begin position="1"/>
        <end position="22"/>
    </location>
</feature>